<gene>
    <name evidence="1" type="ORF">QFC20_003634</name>
</gene>
<dbReference type="EMBL" id="JASBWS010000034">
    <property type="protein sequence ID" value="KAJ9108065.1"/>
    <property type="molecule type" value="Genomic_DNA"/>
</dbReference>
<proteinExistence type="predicted"/>
<accession>A0ACC2W9R6</accession>
<dbReference type="Proteomes" id="UP001230649">
    <property type="component" value="Unassembled WGS sequence"/>
</dbReference>
<name>A0ACC2W9R6_9TREE</name>
<evidence type="ECO:0000313" key="1">
    <source>
        <dbReference type="EMBL" id="KAJ9108065.1"/>
    </source>
</evidence>
<comment type="caution">
    <text evidence="1">The sequence shown here is derived from an EMBL/GenBank/DDBJ whole genome shotgun (WGS) entry which is preliminary data.</text>
</comment>
<protein>
    <submittedName>
        <fullName evidence="1">Uncharacterized protein</fullName>
    </submittedName>
</protein>
<sequence length="364" mass="39801">MRNVGSIMDSCVVNIRQHPQYACAASLLDTTCHYLQPSPIVEIRQLPGAPTRLLGSSNLVMHVALIDRTTSLELNSYHDADGNQQPYLSGSVVSPTYNVHAEGGAEVRVFLFPEIKVWVAGGYKLGFSLFEECSEGMRLCHVALSTPFAVYQSNIYPGNFPPTPLDVTLASQNVRQRIFRQPFIRRPKLPSQARPAARKEDGGLPRPPQLFKIPAKGNSTRRRYATSTPASRCFTGRDGGDNEDKSRFPGPRHSRSSDHRLSTTPFITSDPSTASVIANSKLGSILASVTDVTEDFDMPGIQVDAHLPPKMSNAEGWNDRGKAEGPEEEMTCTVTSQPTPTPTEPDAKPKSTSHGKMSLRNLLS</sequence>
<keyword evidence="2" id="KW-1185">Reference proteome</keyword>
<organism evidence="1 2">
    <name type="scientific">Naganishia adeliensis</name>
    <dbReference type="NCBI Taxonomy" id="92952"/>
    <lineage>
        <taxon>Eukaryota</taxon>
        <taxon>Fungi</taxon>
        <taxon>Dikarya</taxon>
        <taxon>Basidiomycota</taxon>
        <taxon>Agaricomycotina</taxon>
        <taxon>Tremellomycetes</taxon>
        <taxon>Filobasidiales</taxon>
        <taxon>Filobasidiaceae</taxon>
        <taxon>Naganishia</taxon>
    </lineage>
</organism>
<reference evidence="1" key="1">
    <citation type="submission" date="2023-04" db="EMBL/GenBank/DDBJ databases">
        <title>Draft Genome sequencing of Naganishia species isolated from polar environments using Oxford Nanopore Technology.</title>
        <authorList>
            <person name="Leo P."/>
            <person name="Venkateswaran K."/>
        </authorList>
    </citation>
    <scope>NUCLEOTIDE SEQUENCE</scope>
    <source>
        <strain evidence="1">MNA-CCFEE 5262</strain>
    </source>
</reference>
<evidence type="ECO:0000313" key="2">
    <source>
        <dbReference type="Proteomes" id="UP001230649"/>
    </source>
</evidence>